<dbReference type="InterPro" id="IPR036291">
    <property type="entry name" value="NAD(P)-bd_dom_sf"/>
</dbReference>
<dbReference type="PROSITE" id="PS00061">
    <property type="entry name" value="ADH_SHORT"/>
    <property type="match status" value="1"/>
</dbReference>
<comment type="similarity">
    <text evidence="1">Belongs to the short-chain dehydrogenases/reductases (SDR) family.</text>
</comment>
<reference evidence="3" key="1">
    <citation type="journal article" date="2019" name="Int. J. Syst. Evol. Microbiol.">
        <title>The Global Catalogue of Microorganisms (GCM) 10K type strain sequencing project: providing services to taxonomists for standard genome sequencing and annotation.</title>
        <authorList>
            <consortium name="The Broad Institute Genomics Platform"/>
            <consortium name="The Broad Institute Genome Sequencing Center for Infectious Disease"/>
            <person name="Wu L."/>
            <person name="Ma J."/>
        </authorList>
    </citation>
    <scope>NUCLEOTIDE SEQUENCE [LARGE SCALE GENOMIC DNA]</scope>
    <source>
        <strain evidence="3">JCM 17688</strain>
    </source>
</reference>
<dbReference type="Pfam" id="PF13561">
    <property type="entry name" value="adh_short_C2"/>
    <property type="match status" value="1"/>
</dbReference>
<organism evidence="2 3">
    <name type="scientific">Tsukamurella soli</name>
    <dbReference type="NCBI Taxonomy" id="644556"/>
    <lineage>
        <taxon>Bacteria</taxon>
        <taxon>Bacillati</taxon>
        <taxon>Actinomycetota</taxon>
        <taxon>Actinomycetes</taxon>
        <taxon>Mycobacteriales</taxon>
        <taxon>Tsukamurellaceae</taxon>
        <taxon>Tsukamurella</taxon>
    </lineage>
</organism>
<accession>A0ABP8JEG5</accession>
<dbReference type="PANTHER" id="PTHR42760">
    <property type="entry name" value="SHORT-CHAIN DEHYDROGENASES/REDUCTASES FAMILY MEMBER"/>
    <property type="match status" value="1"/>
</dbReference>
<dbReference type="RefSeq" id="WP_344993522.1">
    <property type="nucleotide sequence ID" value="NZ_BAABFR010000019.1"/>
</dbReference>
<dbReference type="InterPro" id="IPR002347">
    <property type="entry name" value="SDR_fam"/>
</dbReference>
<dbReference type="EMBL" id="BAABFR010000019">
    <property type="protein sequence ID" value="GAA4389497.1"/>
    <property type="molecule type" value="Genomic_DNA"/>
</dbReference>
<gene>
    <name evidence="2" type="ORF">GCM10023147_16310</name>
</gene>
<dbReference type="InterPro" id="IPR020904">
    <property type="entry name" value="Sc_DH/Rdtase_CS"/>
</dbReference>
<evidence type="ECO:0000313" key="2">
    <source>
        <dbReference type="EMBL" id="GAA4389497.1"/>
    </source>
</evidence>
<proteinExistence type="inferred from homology"/>
<dbReference type="PRINTS" id="PR00081">
    <property type="entry name" value="GDHRDH"/>
</dbReference>
<sequence>MNSDVTALFDLTGRTALVTGASSGIGAGIADALEGAGATVVRAGRDHARLGPGGVSVDLTAGVAAAEELARRVDARTDTVDILVNCAGTNPRPPLAAIDEALYRDVLAVNLDAVFALGQHYGPRMAERGWGRIVNVASTQAHRAFGNSGAYGIAKAAVAGLTRSQSEAWARHGVCCNSLTPGLVATPMTAAVLDDPARADYFRARAHTGTLGAPADFAAVAVFLAGEGARFVTGQNICVDGGLSVT</sequence>
<dbReference type="PANTHER" id="PTHR42760:SF135">
    <property type="entry name" value="BLL7886 PROTEIN"/>
    <property type="match status" value="1"/>
</dbReference>
<dbReference type="SUPFAM" id="SSF51735">
    <property type="entry name" value="NAD(P)-binding Rossmann-fold domains"/>
    <property type="match status" value="1"/>
</dbReference>
<dbReference type="PRINTS" id="PR00080">
    <property type="entry name" value="SDRFAMILY"/>
</dbReference>
<dbReference type="Gene3D" id="3.40.50.720">
    <property type="entry name" value="NAD(P)-binding Rossmann-like Domain"/>
    <property type="match status" value="1"/>
</dbReference>
<keyword evidence="3" id="KW-1185">Reference proteome</keyword>
<comment type="caution">
    <text evidence="2">The sequence shown here is derived from an EMBL/GenBank/DDBJ whole genome shotgun (WGS) entry which is preliminary data.</text>
</comment>
<protein>
    <submittedName>
        <fullName evidence="2">SDR family oxidoreductase</fullName>
    </submittedName>
</protein>
<evidence type="ECO:0000256" key="1">
    <source>
        <dbReference type="ARBA" id="ARBA00006484"/>
    </source>
</evidence>
<evidence type="ECO:0000313" key="3">
    <source>
        <dbReference type="Proteomes" id="UP001500635"/>
    </source>
</evidence>
<dbReference type="Proteomes" id="UP001500635">
    <property type="component" value="Unassembled WGS sequence"/>
</dbReference>
<name>A0ABP8JEG5_9ACTN</name>